<feature type="transmembrane region" description="Helical" evidence="5">
    <location>
        <begin position="268"/>
        <end position="289"/>
    </location>
</feature>
<dbReference type="InterPro" id="IPR005828">
    <property type="entry name" value="MFS_sugar_transport-like"/>
</dbReference>
<proteinExistence type="predicted"/>
<feature type="transmembrane region" description="Helical" evidence="5">
    <location>
        <begin position="125"/>
        <end position="147"/>
    </location>
</feature>
<dbReference type="Proteomes" id="UP000295087">
    <property type="component" value="Unassembled WGS sequence"/>
</dbReference>
<feature type="transmembrane region" description="Helical" evidence="5">
    <location>
        <begin position="395"/>
        <end position="419"/>
    </location>
</feature>
<dbReference type="EMBL" id="SNXK01000009">
    <property type="protein sequence ID" value="TDP31095.1"/>
    <property type="molecule type" value="Genomic_DNA"/>
</dbReference>
<evidence type="ECO:0000256" key="5">
    <source>
        <dbReference type="SAM" id="Phobius"/>
    </source>
</evidence>
<dbReference type="GO" id="GO:0046943">
    <property type="term" value="F:carboxylic acid transmembrane transporter activity"/>
    <property type="evidence" value="ECO:0007669"/>
    <property type="project" value="TreeGrafter"/>
</dbReference>
<dbReference type="InterPro" id="IPR020846">
    <property type="entry name" value="MFS_dom"/>
</dbReference>
<dbReference type="InterPro" id="IPR036259">
    <property type="entry name" value="MFS_trans_sf"/>
</dbReference>
<feature type="transmembrane region" description="Helical" evidence="5">
    <location>
        <begin position="337"/>
        <end position="356"/>
    </location>
</feature>
<dbReference type="PANTHER" id="PTHR23508">
    <property type="entry name" value="CARBOXYLIC ACID TRANSPORTER PROTEIN HOMOLOG"/>
    <property type="match status" value="1"/>
</dbReference>
<evidence type="ECO:0000259" key="6">
    <source>
        <dbReference type="PROSITE" id="PS50850"/>
    </source>
</evidence>
<dbReference type="PROSITE" id="PS50850">
    <property type="entry name" value="MFS"/>
    <property type="match status" value="1"/>
</dbReference>
<feature type="transmembrane region" description="Helical" evidence="5">
    <location>
        <begin position="425"/>
        <end position="445"/>
    </location>
</feature>
<comment type="caution">
    <text evidence="7">The sequence shown here is derived from an EMBL/GenBank/DDBJ whole genome shotgun (WGS) entry which is preliminary data.</text>
</comment>
<sequence>MTLLDTEAGPASEMNPAEIPARLDRLPVMAPHIVWITLLTVNLGLGFYDNALFAYVTPAIVEHAGLTVGQVGLASTAFFAGMVVGGLLGGRLADRFGRRAVMVRGTAICSLGVIATGLAPNFETILISRTITGIGVQASMSALLVYIVEMFPAATRGRFVSVVTSAFVVVAPIVALLALVTVPAGGPDTWRHLFLLGGVGLLIAPIAYFVMPESVRWHISRNQVGKAERIVANLETRALRRGPLAEPEPVAAGAQHVSLRKALGSRRIIGTLVALSIGYFGATFGLYLYQNWAMYVLVDGLAYTEGDAYRIQLIWNVVYFATPLLAMLMIDRIERKTFILVSSLLSAVPLVGLGVASADWLVTTAGGAAAVVTGLVITAYFAYIPETIPTEARGLGSGIIISVGNIGGALSGVLGASLYGAWGGAGVMISAAVAFVAFSIVILFFGPRTTNRSLEGVTAEELKAA</sequence>
<evidence type="ECO:0000256" key="1">
    <source>
        <dbReference type="ARBA" id="ARBA00004651"/>
    </source>
</evidence>
<feature type="transmembrane region" description="Helical" evidence="5">
    <location>
        <begin position="309"/>
        <end position="330"/>
    </location>
</feature>
<accession>A0A4R6P1I9</accession>
<feature type="transmembrane region" description="Helical" evidence="5">
    <location>
        <begin position="192"/>
        <end position="211"/>
    </location>
</feature>
<dbReference type="InterPro" id="IPR005829">
    <property type="entry name" value="Sugar_transporter_CS"/>
</dbReference>
<keyword evidence="2 5" id="KW-0812">Transmembrane</keyword>
<feature type="transmembrane region" description="Helical" evidence="5">
    <location>
        <begin position="28"/>
        <end position="48"/>
    </location>
</feature>
<name>A0A4R6P1I9_NOCIG</name>
<gene>
    <name evidence="7" type="ORF">DFR75_10964</name>
</gene>
<protein>
    <submittedName>
        <fullName evidence="7">Putative MFS transporter</fullName>
    </submittedName>
</protein>
<dbReference type="SUPFAM" id="SSF103473">
    <property type="entry name" value="MFS general substrate transporter"/>
    <property type="match status" value="1"/>
</dbReference>
<evidence type="ECO:0000256" key="3">
    <source>
        <dbReference type="ARBA" id="ARBA00022989"/>
    </source>
</evidence>
<evidence type="ECO:0000313" key="7">
    <source>
        <dbReference type="EMBL" id="TDP31095.1"/>
    </source>
</evidence>
<feature type="transmembrane region" description="Helical" evidence="5">
    <location>
        <begin position="362"/>
        <end position="383"/>
    </location>
</feature>
<dbReference type="PANTHER" id="PTHR23508:SF10">
    <property type="entry name" value="CARBOXYLIC ACID TRANSPORTER PROTEIN HOMOLOG"/>
    <property type="match status" value="1"/>
</dbReference>
<dbReference type="AlphaFoldDB" id="A0A4R6P1I9"/>
<comment type="subcellular location">
    <subcellularLocation>
        <location evidence="1">Cell membrane</location>
        <topology evidence="1">Multi-pass membrane protein</topology>
    </subcellularLocation>
</comment>
<dbReference type="GO" id="GO:0005886">
    <property type="term" value="C:plasma membrane"/>
    <property type="evidence" value="ECO:0007669"/>
    <property type="project" value="UniProtKB-SubCell"/>
</dbReference>
<feature type="transmembrane region" description="Helical" evidence="5">
    <location>
        <begin position="68"/>
        <end position="89"/>
    </location>
</feature>
<dbReference type="Gene3D" id="1.20.1250.20">
    <property type="entry name" value="MFS general substrate transporter like domains"/>
    <property type="match status" value="1"/>
</dbReference>
<keyword evidence="8" id="KW-1185">Reference proteome</keyword>
<feature type="transmembrane region" description="Helical" evidence="5">
    <location>
        <begin position="101"/>
        <end position="119"/>
    </location>
</feature>
<feature type="domain" description="Major facilitator superfamily (MFS) profile" evidence="6">
    <location>
        <begin position="35"/>
        <end position="450"/>
    </location>
</feature>
<dbReference type="RefSeq" id="WP_067494232.1">
    <property type="nucleotide sequence ID" value="NZ_SNXK01000009.1"/>
</dbReference>
<evidence type="ECO:0000256" key="4">
    <source>
        <dbReference type="ARBA" id="ARBA00023136"/>
    </source>
</evidence>
<reference evidence="7 8" key="1">
    <citation type="submission" date="2019-03" db="EMBL/GenBank/DDBJ databases">
        <title>Genomic Encyclopedia of Type Strains, Phase IV (KMG-IV): sequencing the most valuable type-strain genomes for metagenomic binning, comparative biology and taxonomic classification.</title>
        <authorList>
            <person name="Goeker M."/>
        </authorList>
    </citation>
    <scope>NUCLEOTIDE SEQUENCE [LARGE SCALE GENOMIC DNA]</scope>
    <source>
        <strain evidence="7 8">DSM 44496</strain>
    </source>
</reference>
<dbReference type="PROSITE" id="PS00216">
    <property type="entry name" value="SUGAR_TRANSPORT_1"/>
    <property type="match status" value="1"/>
</dbReference>
<dbReference type="CDD" id="cd17316">
    <property type="entry name" value="MFS_SV2_like"/>
    <property type="match status" value="1"/>
</dbReference>
<organism evidence="7 8">
    <name type="scientific">Nocardia ignorata</name>
    <dbReference type="NCBI Taxonomy" id="145285"/>
    <lineage>
        <taxon>Bacteria</taxon>
        <taxon>Bacillati</taxon>
        <taxon>Actinomycetota</taxon>
        <taxon>Actinomycetes</taxon>
        <taxon>Mycobacteriales</taxon>
        <taxon>Nocardiaceae</taxon>
        <taxon>Nocardia</taxon>
    </lineage>
</organism>
<evidence type="ECO:0000256" key="2">
    <source>
        <dbReference type="ARBA" id="ARBA00022692"/>
    </source>
</evidence>
<keyword evidence="4 5" id="KW-0472">Membrane</keyword>
<dbReference type="Pfam" id="PF00083">
    <property type="entry name" value="Sugar_tr"/>
    <property type="match status" value="1"/>
</dbReference>
<keyword evidence="3 5" id="KW-1133">Transmembrane helix</keyword>
<feature type="transmembrane region" description="Helical" evidence="5">
    <location>
        <begin position="159"/>
        <end position="180"/>
    </location>
</feature>
<evidence type="ECO:0000313" key="8">
    <source>
        <dbReference type="Proteomes" id="UP000295087"/>
    </source>
</evidence>